<sequence length="200" mass="22092">MACLNPDEYPEIKAWVESYTGDLDSVDFLNEHCTVGMWLAFAHLMNPEFVEVRGCVMRKRSYAPGSFDDWYRRLDGDVRRIEGVLNRFAVGYAIDCGDTAEAEEALGHIAQAVAHSWEAALRRAFPRKRFDVRVLDTDDGPTVVFGQAAPYVPAALDEAWLRVVARGATAREVDLLPASGTTFVARLDGAAMGDSDGVFE</sequence>
<name>A0A3B0BT97_9ACTN</name>
<organism evidence="1 2">
    <name type="scientific">Streptomyces klenkii</name>
    <dbReference type="NCBI Taxonomy" id="1420899"/>
    <lineage>
        <taxon>Bacteria</taxon>
        <taxon>Bacillati</taxon>
        <taxon>Actinomycetota</taxon>
        <taxon>Actinomycetes</taxon>
        <taxon>Kitasatosporales</taxon>
        <taxon>Streptomycetaceae</taxon>
        <taxon>Streptomyces</taxon>
    </lineage>
</organism>
<keyword evidence="2" id="KW-1185">Reference proteome</keyword>
<protein>
    <submittedName>
        <fullName evidence="1">Uncharacterized protein</fullName>
    </submittedName>
</protein>
<evidence type="ECO:0000313" key="2">
    <source>
        <dbReference type="Proteomes" id="UP000270343"/>
    </source>
</evidence>
<dbReference type="EMBL" id="RBAM01000003">
    <property type="protein sequence ID" value="RKN75671.1"/>
    <property type="molecule type" value="Genomic_DNA"/>
</dbReference>
<reference evidence="1 2" key="1">
    <citation type="journal article" date="2015" name="Antonie Van Leeuwenhoek">
        <title>Streptomyces klenkii sp. nov., isolated from deep marine sediment.</title>
        <authorList>
            <person name="Veyisoglu A."/>
            <person name="Sahin N."/>
        </authorList>
    </citation>
    <scope>NUCLEOTIDE SEQUENCE [LARGE SCALE GENOMIC DNA]</scope>
    <source>
        <strain evidence="1 2">KCTC 29202</strain>
    </source>
</reference>
<evidence type="ECO:0000313" key="1">
    <source>
        <dbReference type="EMBL" id="RKN75671.1"/>
    </source>
</evidence>
<dbReference type="Proteomes" id="UP000270343">
    <property type="component" value="Unassembled WGS sequence"/>
</dbReference>
<dbReference type="AlphaFoldDB" id="A0A3B0BT97"/>
<accession>A0A3B0BT97</accession>
<proteinExistence type="predicted"/>
<gene>
    <name evidence="1" type="ORF">D7231_09750</name>
</gene>
<comment type="caution">
    <text evidence="1">The sequence shown here is derived from an EMBL/GenBank/DDBJ whole genome shotgun (WGS) entry which is preliminary data.</text>
</comment>